<evidence type="ECO:0000313" key="17">
    <source>
        <dbReference type="Proteomes" id="UP001552594"/>
    </source>
</evidence>
<keyword evidence="7" id="KW-0812">Transmembrane</keyword>
<evidence type="ECO:0000256" key="7">
    <source>
        <dbReference type="ARBA" id="ARBA00022692"/>
    </source>
</evidence>
<dbReference type="Pfam" id="PF00109">
    <property type="entry name" value="ketoacyl-synt"/>
    <property type="match status" value="1"/>
</dbReference>
<evidence type="ECO:0000256" key="11">
    <source>
        <dbReference type="ARBA" id="ARBA00037576"/>
    </source>
</evidence>
<keyword evidence="8" id="KW-1133">Transmembrane helix</keyword>
<dbReference type="InterPro" id="IPR014030">
    <property type="entry name" value="Ketoacyl_synth_N"/>
</dbReference>
<evidence type="ECO:0000256" key="4">
    <source>
        <dbReference type="ARBA" id="ARBA00022475"/>
    </source>
</evidence>
<evidence type="ECO:0000256" key="8">
    <source>
        <dbReference type="ARBA" id="ARBA00022989"/>
    </source>
</evidence>
<sequence>MHRVVITGLGPVSSIGIGADGFSHAVRMGKSGISRISSFDVSGFEHQMAGEVADFDAAELVTRLNVADWGRASLFAASAARLAADDAGLQDFGDDTAVLMGTTSGEIPNVVAMTESWHLNGPAAPDPALAAQLPAGRLALAAAQEIGATGETMTFSAACAAANCAIGYAYDLVSSGEVPVAVAGGADAVSRFTHAAFNRLGALAKDTCRPFDRDRDGMLTAEGGAALVLETLESAVGRGARIYAEILGYAVSCDAYHPSAPEPKSIARTMDTALRRSGVTPDEVDYICAHGTGTRLNDRVEAQAIRSVYGEAAPSVSSLKSMLGHTMGAASGFGSIACALAVSRGFIPPTINHRHPDPELDGIDPVAGTTREATVRVAQNNAFGFGGNNAIVLFGSAPCTS</sequence>
<evidence type="ECO:0000256" key="9">
    <source>
        <dbReference type="ARBA" id="ARBA00023136"/>
    </source>
</evidence>
<evidence type="ECO:0000256" key="2">
    <source>
        <dbReference type="ARBA" id="ARBA00008467"/>
    </source>
</evidence>
<dbReference type="InterPro" id="IPR000794">
    <property type="entry name" value="Beta-ketoacyl_synthase"/>
</dbReference>
<dbReference type="RefSeq" id="WP_109279242.1">
    <property type="nucleotide sequence ID" value="NZ_JBFAUK010000025.1"/>
</dbReference>
<dbReference type="PROSITE" id="PS52004">
    <property type="entry name" value="KS3_2"/>
    <property type="match status" value="1"/>
</dbReference>
<dbReference type="EMBL" id="JBFAUK010000025">
    <property type="protein sequence ID" value="MEV5509859.1"/>
    <property type="molecule type" value="Genomic_DNA"/>
</dbReference>
<dbReference type="Pfam" id="PF02801">
    <property type="entry name" value="Ketoacyl-synt_C"/>
    <property type="match status" value="1"/>
</dbReference>
<evidence type="ECO:0000256" key="13">
    <source>
        <dbReference type="ARBA" id="ARBA00041756"/>
    </source>
</evidence>
<organism evidence="16 17">
    <name type="scientific">Streptomyces orinoci</name>
    <name type="common">Streptoverticillium orinoci</name>
    <dbReference type="NCBI Taxonomy" id="67339"/>
    <lineage>
        <taxon>Bacteria</taxon>
        <taxon>Bacillati</taxon>
        <taxon>Actinomycetota</taxon>
        <taxon>Actinomycetes</taxon>
        <taxon>Kitasatosporales</taxon>
        <taxon>Streptomycetaceae</taxon>
        <taxon>Streptomyces</taxon>
    </lineage>
</organism>
<evidence type="ECO:0000259" key="15">
    <source>
        <dbReference type="PROSITE" id="PS52004"/>
    </source>
</evidence>
<reference evidence="16 17" key="1">
    <citation type="submission" date="2024-06" db="EMBL/GenBank/DDBJ databases">
        <title>The Natural Products Discovery Center: Release of the First 8490 Sequenced Strains for Exploring Actinobacteria Biosynthetic Diversity.</title>
        <authorList>
            <person name="Kalkreuter E."/>
            <person name="Kautsar S.A."/>
            <person name="Yang D."/>
            <person name="Bader C.D."/>
            <person name="Teijaro C.N."/>
            <person name="Fluegel L."/>
            <person name="Davis C.M."/>
            <person name="Simpson J.R."/>
            <person name="Lauterbach L."/>
            <person name="Steele A.D."/>
            <person name="Gui C."/>
            <person name="Meng S."/>
            <person name="Li G."/>
            <person name="Viehrig K."/>
            <person name="Ye F."/>
            <person name="Su P."/>
            <person name="Kiefer A.F."/>
            <person name="Nichols A."/>
            <person name="Cepeda A.J."/>
            <person name="Yan W."/>
            <person name="Fan B."/>
            <person name="Jiang Y."/>
            <person name="Adhikari A."/>
            <person name="Zheng C.-J."/>
            <person name="Schuster L."/>
            <person name="Cowan T.M."/>
            <person name="Smanski M.J."/>
            <person name="Chevrette M.G."/>
            <person name="De Carvalho L.P.S."/>
            <person name="Shen B."/>
        </authorList>
    </citation>
    <scope>NUCLEOTIDE SEQUENCE [LARGE SCALE GENOMIC DNA]</scope>
    <source>
        <strain evidence="16 17">NPDC052347</strain>
    </source>
</reference>
<feature type="domain" description="Ketosynthase family 3 (KS3)" evidence="15">
    <location>
        <begin position="1"/>
        <end position="396"/>
    </location>
</feature>
<comment type="function">
    <text evidence="11">Proposed to synthesize NOD factor fatty acyl chain. Involved in the synthesis of a highly unsaturated fatty acid moiety, which forms part of a lipo-oligosaccharide that is responsible for host specificity.</text>
</comment>
<keyword evidence="3" id="KW-0536">Nodulation</keyword>
<evidence type="ECO:0000256" key="5">
    <source>
        <dbReference type="ARBA" id="ARBA00022519"/>
    </source>
</evidence>
<evidence type="ECO:0000256" key="3">
    <source>
        <dbReference type="ARBA" id="ARBA00022458"/>
    </source>
</evidence>
<dbReference type="InterPro" id="IPR016039">
    <property type="entry name" value="Thiolase-like"/>
</dbReference>
<gene>
    <name evidence="16" type="ORF">AB0L16_26045</name>
</gene>
<evidence type="ECO:0000256" key="12">
    <source>
        <dbReference type="ARBA" id="ARBA00039445"/>
    </source>
</evidence>
<comment type="similarity">
    <text evidence="2 14">Belongs to the thiolase-like superfamily. Beta-ketoacyl-ACP synthases family.</text>
</comment>
<accession>A0ABV3K3Y7</accession>
<protein>
    <recommendedName>
        <fullName evidence="12">Nodulation protein E</fullName>
    </recommendedName>
    <alternativeName>
        <fullName evidence="13">Host-specificity of nodulation protein B</fullName>
    </alternativeName>
</protein>
<keyword evidence="6 14" id="KW-0808">Transferase</keyword>
<keyword evidence="10 16" id="KW-0012">Acyltransferase</keyword>
<name>A0ABV3K3Y7_STRON</name>
<comment type="caution">
    <text evidence="16">The sequence shown here is derived from an EMBL/GenBank/DDBJ whole genome shotgun (WGS) entry which is preliminary data.</text>
</comment>
<dbReference type="Gene3D" id="3.40.47.10">
    <property type="match status" value="1"/>
</dbReference>
<evidence type="ECO:0000313" key="16">
    <source>
        <dbReference type="EMBL" id="MEV5509859.1"/>
    </source>
</evidence>
<dbReference type="InterPro" id="IPR018201">
    <property type="entry name" value="Ketoacyl_synth_AS"/>
</dbReference>
<dbReference type="SUPFAM" id="SSF53901">
    <property type="entry name" value="Thiolase-like"/>
    <property type="match status" value="2"/>
</dbReference>
<dbReference type="InterPro" id="IPR014031">
    <property type="entry name" value="Ketoacyl_synth_C"/>
</dbReference>
<proteinExistence type="inferred from homology"/>
<keyword evidence="4" id="KW-1003">Cell membrane</keyword>
<evidence type="ECO:0000256" key="14">
    <source>
        <dbReference type="RuleBase" id="RU003694"/>
    </source>
</evidence>
<keyword evidence="5" id="KW-0997">Cell inner membrane</keyword>
<dbReference type="PANTHER" id="PTHR11712">
    <property type="entry name" value="POLYKETIDE SYNTHASE-RELATED"/>
    <property type="match status" value="1"/>
</dbReference>
<dbReference type="Proteomes" id="UP001552594">
    <property type="component" value="Unassembled WGS sequence"/>
</dbReference>
<dbReference type="PANTHER" id="PTHR11712:SF352">
    <property type="entry name" value="3-OXOACYL-[ACYL-CARRIER-PROTEIN] SYNTHASE"/>
    <property type="match status" value="1"/>
</dbReference>
<dbReference type="InterPro" id="IPR020841">
    <property type="entry name" value="PKS_Beta-ketoAc_synthase_dom"/>
</dbReference>
<evidence type="ECO:0000256" key="1">
    <source>
        <dbReference type="ARBA" id="ARBA00004533"/>
    </source>
</evidence>
<dbReference type="SMART" id="SM00825">
    <property type="entry name" value="PKS_KS"/>
    <property type="match status" value="1"/>
</dbReference>
<comment type="subcellular location">
    <subcellularLocation>
        <location evidence="1">Cell inner membrane</location>
    </subcellularLocation>
</comment>
<keyword evidence="9" id="KW-0472">Membrane</keyword>
<evidence type="ECO:0000256" key="10">
    <source>
        <dbReference type="ARBA" id="ARBA00023315"/>
    </source>
</evidence>
<evidence type="ECO:0000256" key="6">
    <source>
        <dbReference type="ARBA" id="ARBA00022679"/>
    </source>
</evidence>
<dbReference type="CDD" id="cd00834">
    <property type="entry name" value="KAS_I_II"/>
    <property type="match status" value="1"/>
</dbReference>
<dbReference type="GO" id="GO:0016746">
    <property type="term" value="F:acyltransferase activity"/>
    <property type="evidence" value="ECO:0007669"/>
    <property type="project" value="UniProtKB-KW"/>
</dbReference>
<dbReference type="PROSITE" id="PS00606">
    <property type="entry name" value="KS3_1"/>
    <property type="match status" value="1"/>
</dbReference>
<keyword evidence="17" id="KW-1185">Reference proteome</keyword>